<dbReference type="AlphaFoldDB" id="A0A1N6HNV5"/>
<dbReference type="EMBL" id="FSRM01000001">
    <property type="protein sequence ID" value="SIO21457.1"/>
    <property type="molecule type" value="Genomic_DNA"/>
</dbReference>
<gene>
    <name evidence="1" type="ORF">SAMN05444168_3475</name>
</gene>
<protein>
    <submittedName>
        <fullName evidence="1">Uncharacterized protein</fullName>
    </submittedName>
</protein>
<evidence type="ECO:0000313" key="1">
    <source>
        <dbReference type="EMBL" id="SIO21457.1"/>
    </source>
</evidence>
<organism evidence="1 2">
    <name type="scientific">Paraburkholderia phenazinium</name>
    <dbReference type="NCBI Taxonomy" id="60549"/>
    <lineage>
        <taxon>Bacteria</taxon>
        <taxon>Pseudomonadati</taxon>
        <taxon>Pseudomonadota</taxon>
        <taxon>Betaproteobacteria</taxon>
        <taxon>Burkholderiales</taxon>
        <taxon>Burkholderiaceae</taxon>
        <taxon>Paraburkholderia</taxon>
    </lineage>
</organism>
<reference evidence="1 2" key="1">
    <citation type="submission" date="2016-11" db="EMBL/GenBank/DDBJ databases">
        <authorList>
            <person name="Jaros S."/>
            <person name="Januszkiewicz K."/>
            <person name="Wedrychowicz H."/>
        </authorList>
    </citation>
    <scope>NUCLEOTIDE SEQUENCE [LARGE SCALE GENOMIC DNA]</scope>
    <source>
        <strain evidence="1 2">GAS86</strain>
    </source>
</reference>
<dbReference type="OrthoDB" id="9105301at2"/>
<accession>A0A1N6HNV5</accession>
<name>A0A1N6HNV5_9BURK</name>
<evidence type="ECO:0000313" key="2">
    <source>
        <dbReference type="Proteomes" id="UP000184693"/>
    </source>
</evidence>
<sequence>MPDIPAKPARPPEAIENDFTDLMASRLPITVAREKFERLWDEANSIAARLVSTEQGKPYLVLLRRMHEAFENHYRGVPQRNPSGGRLH</sequence>
<dbReference type="Proteomes" id="UP000184693">
    <property type="component" value="Unassembled WGS sequence"/>
</dbReference>
<proteinExistence type="predicted"/>
<dbReference type="RefSeq" id="WP_074265358.1">
    <property type="nucleotide sequence ID" value="NZ_FSRM01000001.1"/>
</dbReference>